<proteinExistence type="predicted"/>
<dbReference type="Proteomes" id="UP000254797">
    <property type="component" value="Unassembled WGS sequence"/>
</dbReference>
<sequence>MAVQEIPKRVFYQITVDGVINSAVFTSKLVVGQNYILMADKYNFDNGRDVDI</sequence>
<evidence type="ECO:0000313" key="2">
    <source>
        <dbReference type="Proteomes" id="UP000254797"/>
    </source>
</evidence>
<dbReference type="EMBL" id="UHFG01000004">
    <property type="protein sequence ID" value="SUN50742.1"/>
    <property type="molecule type" value="Genomic_DNA"/>
</dbReference>
<accession>A0A380JX35</accession>
<protein>
    <submittedName>
        <fullName evidence="1">Phage protein</fullName>
    </submittedName>
</protein>
<evidence type="ECO:0000313" key="1">
    <source>
        <dbReference type="EMBL" id="SUN50742.1"/>
    </source>
</evidence>
<name>A0A380JX35_STRDY</name>
<reference evidence="1 2" key="1">
    <citation type="submission" date="2018-06" db="EMBL/GenBank/DDBJ databases">
        <authorList>
            <consortium name="Pathogen Informatics"/>
            <person name="Doyle S."/>
        </authorList>
    </citation>
    <scope>NUCLEOTIDE SEQUENCE [LARGE SCALE GENOMIC DNA]</scope>
    <source>
        <strain evidence="1 2">NCTC4670</strain>
    </source>
</reference>
<organism evidence="1 2">
    <name type="scientific">Streptococcus dysgalactiae subsp. dysgalactiae</name>
    <dbReference type="NCBI Taxonomy" id="99822"/>
    <lineage>
        <taxon>Bacteria</taxon>
        <taxon>Bacillati</taxon>
        <taxon>Bacillota</taxon>
        <taxon>Bacilli</taxon>
        <taxon>Lactobacillales</taxon>
        <taxon>Streptococcaceae</taxon>
        <taxon>Streptococcus</taxon>
    </lineage>
</organism>
<dbReference type="AlphaFoldDB" id="A0A380JX35"/>
<dbReference type="RefSeq" id="WP_181877742.1">
    <property type="nucleotide sequence ID" value="NZ_UHFG01000004.1"/>
</dbReference>
<gene>
    <name evidence="1" type="ORF">NCTC4670_01619</name>
</gene>